<proteinExistence type="predicted"/>
<dbReference type="RefSeq" id="WP_243923543.1">
    <property type="nucleotide sequence ID" value="NZ_JALHLG010000042.1"/>
</dbReference>
<evidence type="ECO:0008006" key="4">
    <source>
        <dbReference type="Google" id="ProtNLM"/>
    </source>
</evidence>
<organism evidence="2 3">
    <name type="scientific">Novosphingobium beihaiensis</name>
    <dbReference type="NCBI Taxonomy" id="2930389"/>
    <lineage>
        <taxon>Bacteria</taxon>
        <taxon>Pseudomonadati</taxon>
        <taxon>Pseudomonadota</taxon>
        <taxon>Alphaproteobacteria</taxon>
        <taxon>Sphingomonadales</taxon>
        <taxon>Sphingomonadaceae</taxon>
        <taxon>Novosphingobium</taxon>
    </lineage>
</organism>
<dbReference type="EMBL" id="JALHLG010000042">
    <property type="protein sequence ID" value="MCJ2188678.1"/>
    <property type="molecule type" value="Genomic_DNA"/>
</dbReference>
<feature type="region of interest" description="Disordered" evidence="1">
    <location>
        <begin position="1"/>
        <end position="23"/>
    </location>
</feature>
<keyword evidence="3" id="KW-1185">Reference proteome</keyword>
<reference evidence="2 3" key="1">
    <citation type="submission" date="2022-04" db="EMBL/GenBank/DDBJ databases">
        <title>Identification of a novel bacterium isolated from mangrove sediments.</title>
        <authorList>
            <person name="Pan X."/>
        </authorList>
    </citation>
    <scope>NUCLEOTIDE SEQUENCE [LARGE SCALE GENOMIC DNA]</scope>
    <source>
        <strain evidence="2 3">B2638</strain>
    </source>
</reference>
<gene>
    <name evidence="2" type="ORF">MTR66_17890</name>
</gene>
<dbReference type="Proteomes" id="UP001202281">
    <property type="component" value="Unassembled WGS sequence"/>
</dbReference>
<evidence type="ECO:0000313" key="2">
    <source>
        <dbReference type="EMBL" id="MCJ2188678.1"/>
    </source>
</evidence>
<accession>A0ABT0BUQ9</accession>
<evidence type="ECO:0000256" key="1">
    <source>
        <dbReference type="SAM" id="MobiDB-lite"/>
    </source>
</evidence>
<comment type="caution">
    <text evidence="2">The sequence shown here is derived from an EMBL/GenBank/DDBJ whole genome shotgun (WGS) entry which is preliminary data.</text>
</comment>
<protein>
    <recommendedName>
        <fullName evidence="4">PASTA domain-containing protein</fullName>
    </recommendedName>
</protein>
<sequence>MPASPTPTPAASGSQSVQVDFGSGKPNLYCHDYTSVQQEQAVRPGDAKVGDDTVLAVRAV</sequence>
<evidence type="ECO:0000313" key="3">
    <source>
        <dbReference type="Proteomes" id="UP001202281"/>
    </source>
</evidence>
<name>A0ABT0BUQ9_9SPHN</name>